<dbReference type="InterPro" id="IPR017871">
    <property type="entry name" value="ABC_transporter-like_CS"/>
</dbReference>
<feature type="compositionally biased region" description="Gly residues" evidence="5">
    <location>
        <begin position="351"/>
        <end position="364"/>
    </location>
</feature>
<feature type="domain" description="ABC transporter" evidence="6">
    <location>
        <begin position="456"/>
        <end position="679"/>
    </location>
</feature>
<dbReference type="GO" id="GO:0016887">
    <property type="term" value="F:ATP hydrolysis activity"/>
    <property type="evidence" value="ECO:0007669"/>
    <property type="project" value="InterPro"/>
</dbReference>
<organism evidence="7 8">
    <name type="scientific">Nocardia mexicana</name>
    <dbReference type="NCBI Taxonomy" id="279262"/>
    <lineage>
        <taxon>Bacteria</taxon>
        <taxon>Bacillati</taxon>
        <taxon>Actinomycetota</taxon>
        <taxon>Actinomycetes</taxon>
        <taxon>Mycobacteriales</taxon>
        <taxon>Nocardiaceae</taxon>
        <taxon>Nocardia</taxon>
    </lineage>
</organism>
<dbReference type="InterPro" id="IPR027417">
    <property type="entry name" value="P-loop_NTPase"/>
</dbReference>
<dbReference type="GO" id="GO:0005524">
    <property type="term" value="F:ATP binding"/>
    <property type="evidence" value="ECO:0007669"/>
    <property type="project" value="UniProtKB-KW"/>
</dbReference>
<proteinExistence type="inferred from homology"/>
<name>A0A370H800_9NOCA</name>
<evidence type="ECO:0000259" key="6">
    <source>
        <dbReference type="PROSITE" id="PS50893"/>
    </source>
</evidence>
<evidence type="ECO:0000256" key="1">
    <source>
        <dbReference type="ARBA" id="ARBA00005417"/>
    </source>
</evidence>
<reference evidence="7 8" key="1">
    <citation type="submission" date="2018-07" db="EMBL/GenBank/DDBJ databases">
        <title>Genomic Encyclopedia of Type Strains, Phase IV (KMG-IV): sequencing the most valuable type-strain genomes for metagenomic binning, comparative biology and taxonomic classification.</title>
        <authorList>
            <person name="Goeker M."/>
        </authorList>
    </citation>
    <scope>NUCLEOTIDE SEQUENCE [LARGE SCALE GENOMIC DNA]</scope>
    <source>
        <strain evidence="7 8">DSM 44952</strain>
    </source>
</reference>
<dbReference type="PROSITE" id="PS50893">
    <property type="entry name" value="ABC_TRANSPORTER_2"/>
    <property type="match status" value="2"/>
</dbReference>
<feature type="region of interest" description="Disordered" evidence="5">
    <location>
        <begin position="219"/>
        <end position="364"/>
    </location>
</feature>
<protein>
    <submittedName>
        <fullName evidence="7">ABC-type dipeptide/oligopeptide/nickel transport system ATPase subunit</fullName>
    </submittedName>
</protein>
<comment type="caution">
    <text evidence="7">The sequence shown here is derived from an EMBL/GenBank/DDBJ whole genome shotgun (WGS) entry which is preliminary data.</text>
</comment>
<keyword evidence="4" id="KW-0067">ATP-binding</keyword>
<dbReference type="CDD" id="cd03257">
    <property type="entry name" value="ABC_NikE_OppD_transporters"/>
    <property type="match status" value="1"/>
</dbReference>
<dbReference type="SUPFAM" id="SSF52540">
    <property type="entry name" value="P-loop containing nucleoside triphosphate hydrolases"/>
    <property type="match status" value="2"/>
</dbReference>
<evidence type="ECO:0000256" key="2">
    <source>
        <dbReference type="ARBA" id="ARBA00022448"/>
    </source>
</evidence>
<dbReference type="PANTHER" id="PTHR43776">
    <property type="entry name" value="TRANSPORT ATP-BINDING PROTEIN"/>
    <property type="match status" value="1"/>
</dbReference>
<dbReference type="RefSeq" id="WP_246010870.1">
    <property type="nucleotide sequence ID" value="NZ_QQAZ01000003.1"/>
</dbReference>
<keyword evidence="2" id="KW-0813">Transport</keyword>
<keyword evidence="8" id="KW-1185">Reference proteome</keyword>
<dbReference type="InterPro" id="IPR003593">
    <property type="entry name" value="AAA+_ATPase"/>
</dbReference>
<dbReference type="Proteomes" id="UP000255355">
    <property type="component" value="Unassembled WGS sequence"/>
</dbReference>
<keyword evidence="3" id="KW-0547">Nucleotide-binding</keyword>
<evidence type="ECO:0000256" key="3">
    <source>
        <dbReference type="ARBA" id="ARBA00022741"/>
    </source>
</evidence>
<comment type="similarity">
    <text evidence="1">Belongs to the ABC transporter superfamily.</text>
</comment>
<dbReference type="Gene3D" id="3.40.50.300">
    <property type="entry name" value="P-loop containing nucleotide triphosphate hydrolases"/>
    <property type="match status" value="2"/>
</dbReference>
<evidence type="ECO:0000256" key="4">
    <source>
        <dbReference type="ARBA" id="ARBA00022840"/>
    </source>
</evidence>
<dbReference type="SMART" id="SM00382">
    <property type="entry name" value="AAA"/>
    <property type="match status" value="2"/>
</dbReference>
<evidence type="ECO:0000256" key="5">
    <source>
        <dbReference type="SAM" id="MobiDB-lite"/>
    </source>
</evidence>
<dbReference type="PROSITE" id="PS00211">
    <property type="entry name" value="ABC_TRANSPORTER_1"/>
    <property type="match status" value="2"/>
</dbReference>
<feature type="domain" description="ABC transporter" evidence="6">
    <location>
        <begin position="2"/>
        <end position="236"/>
    </location>
</feature>
<gene>
    <name evidence="7" type="ORF">DFR68_103191</name>
</gene>
<evidence type="ECO:0000313" key="8">
    <source>
        <dbReference type="Proteomes" id="UP000255355"/>
    </source>
</evidence>
<dbReference type="EMBL" id="QQAZ01000003">
    <property type="protein sequence ID" value="RDI52805.1"/>
    <property type="molecule type" value="Genomic_DNA"/>
</dbReference>
<dbReference type="STRING" id="1210089.GCA_001613165_07993"/>
<dbReference type="AlphaFoldDB" id="A0A370H800"/>
<accession>A0A370H800</accession>
<dbReference type="InterPro" id="IPR050319">
    <property type="entry name" value="ABC_transp_ATP-bind"/>
</dbReference>
<dbReference type="PANTHER" id="PTHR43776:SF7">
    <property type="entry name" value="D,D-DIPEPTIDE TRANSPORT ATP-BINDING PROTEIN DDPF-RELATED"/>
    <property type="match status" value="1"/>
</dbReference>
<evidence type="ECO:0000313" key="7">
    <source>
        <dbReference type="EMBL" id="RDI52805.1"/>
    </source>
</evidence>
<sequence>MIVVEDLSVTVAGGATLLEPISLEVPEGGVTALRGPSGCGKSTLMRALLGRIPAGAAAAGTVRVGGHDVLDLDAAALRRFRREQIAFVGQDPGVALNPTMRVRSLLGELADHTRSLEALSAVELPESYLRRRAAELSGGEQRRIALARALARRTPVLVLDEPLAGLHGRLRTAVVRLLRRLSDDHGTTVVISGHNTAALHELTDHQVMVGGELLSAIESRSESHRPRGVQANGSADRAPYPAMGGSDDRTAAGTNGHTGHAHGSDADFTVPGRGGSESEAVQRPEPEGPQRVGPEAVSRATAAADGPRRLRGGESLTAASDPEPDRVPRGTAGDRPGEHADDPVRAEDGDGAGLGGVRAEGEGGLGAVRAEGEVGLGGVRAEGEVGLGGVRAEGEADLGGVRAEGEGGLSGVRGEGEAGLSAMRAEDGGEADPGAAHEMNGRGIEVGGNGVDGQVLSVSGVGVTIGRRHVLADIDLRLGPGEALAVAGPSGAGKSTLARAVVGLRRPVAGTVRVDGRVALVPQDSMGSLNPRRTVAQTLSRPLRRHRRVPRSEMAESITDLLRTVELNPELAQRYPHELSGGQRQRVALARALTLDPAALVCDEITSALDHDTATAIMTLLDRLRRDRQLALLVITHDMDVVSRYCTRMSVLESGRIVESGPIPGILTAPTHDATLALLG</sequence>
<dbReference type="InterPro" id="IPR003439">
    <property type="entry name" value="ABC_transporter-like_ATP-bd"/>
</dbReference>
<feature type="compositionally biased region" description="Basic and acidic residues" evidence="5">
    <location>
        <begin position="335"/>
        <end position="348"/>
    </location>
</feature>
<dbReference type="GO" id="GO:0055085">
    <property type="term" value="P:transmembrane transport"/>
    <property type="evidence" value="ECO:0007669"/>
    <property type="project" value="UniProtKB-ARBA"/>
</dbReference>
<dbReference type="Pfam" id="PF00005">
    <property type="entry name" value="ABC_tran"/>
    <property type="match status" value="2"/>
</dbReference>